<protein>
    <recommendedName>
        <fullName evidence="3">Lipoprotein</fullName>
    </recommendedName>
</protein>
<reference evidence="1 2" key="1">
    <citation type="submission" date="2014-12" db="EMBL/GenBank/DDBJ databases">
        <title>Genome sequencing of Chryseobacterium taiwanense TPW19.</title>
        <authorList>
            <person name="Tan P.W."/>
            <person name="Chan K.-G."/>
        </authorList>
    </citation>
    <scope>NUCLEOTIDE SEQUENCE [LARGE SCALE GENOMIC DNA]</scope>
    <source>
        <strain evidence="1 2">TPW19</strain>
    </source>
</reference>
<sequence length="159" mass="18995">MKILSAFLFVSLISCNKFSNQNLYLIDDFKVSRKEFTKDTIDLENVSSEGGELISYFSDKKKFRVFDFFIYGEMGKLNYTYFTDNNLKIKSVIKRDYKYDKPITEENLKIDSTIIYYDYSEKPILLDQNLKEIHSIQQLKKQQIELDSFFKNNLRIHKD</sequence>
<dbReference type="EMBL" id="JWTA01000004">
    <property type="protein sequence ID" value="KIC64233.1"/>
    <property type="molecule type" value="Genomic_DNA"/>
</dbReference>
<proteinExistence type="predicted"/>
<organism evidence="1 2">
    <name type="scientific">Chryseobacterium taiwanense</name>
    <dbReference type="NCBI Taxonomy" id="363331"/>
    <lineage>
        <taxon>Bacteria</taxon>
        <taxon>Pseudomonadati</taxon>
        <taxon>Bacteroidota</taxon>
        <taxon>Flavobacteriia</taxon>
        <taxon>Flavobacteriales</taxon>
        <taxon>Weeksellaceae</taxon>
        <taxon>Chryseobacterium group</taxon>
        <taxon>Chryseobacterium</taxon>
    </lineage>
</organism>
<dbReference type="RefSeq" id="WP_039366067.1">
    <property type="nucleotide sequence ID" value="NZ_JWTA01000004.1"/>
</dbReference>
<keyword evidence="2" id="KW-1185">Reference proteome</keyword>
<evidence type="ECO:0008006" key="3">
    <source>
        <dbReference type="Google" id="ProtNLM"/>
    </source>
</evidence>
<comment type="caution">
    <text evidence="1">The sequence shown here is derived from an EMBL/GenBank/DDBJ whole genome shotgun (WGS) entry which is preliminary data.</text>
</comment>
<gene>
    <name evidence="1" type="ORF">RM51_05845</name>
</gene>
<dbReference type="Proteomes" id="UP000031167">
    <property type="component" value="Unassembled WGS sequence"/>
</dbReference>
<name>A0A0B4ECC9_9FLAO</name>
<dbReference type="OrthoDB" id="1250189at2"/>
<dbReference type="AlphaFoldDB" id="A0A0B4ECC9"/>
<dbReference type="STRING" id="363331.RM51_05845"/>
<accession>A0A0B4ECC9</accession>
<evidence type="ECO:0000313" key="2">
    <source>
        <dbReference type="Proteomes" id="UP000031167"/>
    </source>
</evidence>
<evidence type="ECO:0000313" key="1">
    <source>
        <dbReference type="EMBL" id="KIC64233.1"/>
    </source>
</evidence>
<dbReference type="PROSITE" id="PS51257">
    <property type="entry name" value="PROKAR_LIPOPROTEIN"/>
    <property type="match status" value="1"/>
</dbReference>